<dbReference type="GO" id="GO:0003677">
    <property type="term" value="F:DNA binding"/>
    <property type="evidence" value="ECO:0007669"/>
    <property type="project" value="InterPro"/>
</dbReference>
<gene>
    <name evidence="6" type="ORF">A2744_00030</name>
</gene>
<dbReference type="SUPFAM" id="SSF53335">
    <property type="entry name" value="S-adenosyl-L-methionine-dependent methyltransferases"/>
    <property type="match status" value="1"/>
</dbReference>
<dbReference type="Pfam" id="PF01555">
    <property type="entry name" value="N6_N4_Mtase"/>
    <property type="match status" value="1"/>
</dbReference>
<proteinExistence type="inferred from homology"/>
<comment type="caution">
    <text evidence="6">The sequence shown here is derived from an EMBL/GenBank/DDBJ whole genome shotgun (WGS) entry which is preliminary data.</text>
</comment>
<organism evidence="6 7">
    <name type="scientific">Candidatus Buchananbacteria bacterium RIFCSPHIGHO2_01_FULL_44_11</name>
    <dbReference type="NCBI Taxonomy" id="1797535"/>
    <lineage>
        <taxon>Bacteria</taxon>
        <taxon>Candidatus Buchananiibacteriota</taxon>
    </lineage>
</organism>
<evidence type="ECO:0000256" key="2">
    <source>
        <dbReference type="ARBA" id="ARBA00022603"/>
    </source>
</evidence>
<feature type="domain" description="DNA methylase N-4/N-6" evidence="5">
    <location>
        <begin position="116"/>
        <end position="393"/>
    </location>
</feature>
<dbReference type="STRING" id="1797535.A2744_00030"/>
<dbReference type="InterPro" id="IPR029063">
    <property type="entry name" value="SAM-dependent_MTases_sf"/>
</dbReference>
<dbReference type="GO" id="GO:0032259">
    <property type="term" value="P:methylation"/>
    <property type="evidence" value="ECO:0007669"/>
    <property type="project" value="UniProtKB-KW"/>
</dbReference>
<dbReference type="PIRSF" id="PIRSF015855">
    <property type="entry name" value="TypeIII_Mtase_mKpnI"/>
    <property type="match status" value="1"/>
</dbReference>
<evidence type="ECO:0000313" key="6">
    <source>
        <dbReference type="EMBL" id="OGY45756.1"/>
    </source>
</evidence>
<dbReference type="InterPro" id="IPR002941">
    <property type="entry name" value="DNA_methylase_N4/N6"/>
</dbReference>
<protein>
    <recommendedName>
        <fullName evidence="5">DNA methylase N-4/N-6 domain-containing protein</fullName>
    </recommendedName>
</protein>
<sequence length="576" mass="65849">MANKNYKKVNLTSSNLSEEKLAELHRILPEAFSEAKVDWDKLRVVLGEAIDEHIEKFSFMWAGKSNAIKNVLIPSKATLRSAKDESIKFDESENLFIEGDNLEVLKLLQKAYFEQVKMIYIDPPYNTGGDFVYHDDFSAPLKSYLQQTGQTDNDGNRLQTNRETSGRYHSDWLSMMYPRLKLAWNLLREDGLIFISIDDNEVHHLRMLMNEVFGEENFRNAIFVSRVKKNIQENDTVKALNQGVGYILCYAKSDATLVVPPKKYQKKEERWHAFDAPGVRPTMEYELFGQKPPTGRHWMYEKERAMTMVDAGDLRLSPNTNKPQYRLLASEETNLDTNWTDVIESDSTWIKNGGKNPKLIQRMLQVVNDKNALVLDFFAGSGSTAEAVLEQNYADTGLRKFILVQLPERIDVKSPDYKTGHNTITDIAKDRLKQIGATFKTFKLSESNYPENTFEFDPAKSEEENKKAFAEYLTRAKQAKLIDDTKAIDVVYENIVKEGLSLNAKVSESKLGKNDVYMVSDGERRLLVCLDKKVDDQTINELTSKEYKGKVFICLDNALDDTAKANLGLNVELKTI</sequence>
<dbReference type="InterPro" id="IPR002052">
    <property type="entry name" value="DNA_methylase_N6_adenine_CS"/>
</dbReference>
<evidence type="ECO:0000256" key="4">
    <source>
        <dbReference type="ARBA" id="ARBA00022691"/>
    </source>
</evidence>
<keyword evidence="2" id="KW-0489">Methyltransferase</keyword>
<dbReference type="Proteomes" id="UP000178240">
    <property type="component" value="Unassembled WGS sequence"/>
</dbReference>
<dbReference type="AlphaFoldDB" id="A0A1G1Y1N9"/>
<dbReference type="Gene3D" id="3.40.50.150">
    <property type="entry name" value="Vaccinia Virus protein VP39"/>
    <property type="match status" value="1"/>
</dbReference>
<evidence type="ECO:0000313" key="7">
    <source>
        <dbReference type="Proteomes" id="UP000178240"/>
    </source>
</evidence>
<evidence type="ECO:0000256" key="3">
    <source>
        <dbReference type="ARBA" id="ARBA00022679"/>
    </source>
</evidence>
<dbReference type="PROSITE" id="PS00092">
    <property type="entry name" value="N6_MTASE"/>
    <property type="match status" value="1"/>
</dbReference>
<evidence type="ECO:0000256" key="1">
    <source>
        <dbReference type="ARBA" id="ARBA00006594"/>
    </source>
</evidence>
<comment type="similarity">
    <text evidence="1">Belongs to the N(4)/N(6)-methyltransferase family.</text>
</comment>
<dbReference type="InterPro" id="IPR002295">
    <property type="entry name" value="N4/N6-MTase_EcoPI_Mod-like"/>
</dbReference>
<keyword evidence="4" id="KW-0949">S-adenosyl-L-methionine</keyword>
<dbReference type="GO" id="GO:0008170">
    <property type="term" value="F:N-methyltransferase activity"/>
    <property type="evidence" value="ECO:0007669"/>
    <property type="project" value="InterPro"/>
</dbReference>
<accession>A0A1G1Y1N9</accession>
<dbReference type="PRINTS" id="PR00506">
    <property type="entry name" value="D21N6MTFRASE"/>
</dbReference>
<evidence type="ECO:0000259" key="5">
    <source>
        <dbReference type="Pfam" id="PF01555"/>
    </source>
</evidence>
<reference evidence="6 7" key="1">
    <citation type="journal article" date="2016" name="Nat. Commun.">
        <title>Thousands of microbial genomes shed light on interconnected biogeochemical processes in an aquifer system.</title>
        <authorList>
            <person name="Anantharaman K."/>
            <person name="Brown C.T."/>
            <person name="Hug L.A."/>
            <person name="Sharon I."/>
            <person name="Castelle C.J."/>
            <person name="Probst A.J."/>
            <person name="Thomas B.C."/>
            <person name="Singh A."/>
            <person name="Wilkins M.J."/>
            <person name="Karaoz U."/>
            <person name="Brodie E.L."/>
            <person name="Williams K.H."/>
            <person name="Hubbard S.S."/>
            <person name="Banfield J.F."/>
        </authorList>
    </citation>
    <scope>NUCLEOTIDE SEQUENCE [LARGE SCALE GENOMIC DNA]</scope>
</reference>
<keyword evidence="3" id="KW-0808">Transferase</keyword>
<dbReference type="EMBL" id="MHIE01000013">
    <property type="protein sequence ID" value="OGY45756.1"/>
    <property type="molecule type" value="Genomic_DNA"/>
</dbReference>
<name>A0A1G1Y1N9_9BACT</name>